<evidence type="ECO:0000313" key="7">
    <source>
        <dbReference type="Proteomes" id="UP001156882"/>
    </source>
</evidence>
<dbReference type="InterPro" id="IPR005119">
    <property type="entry name" value="LysR_subst-bd"/>
</dbReference>
<dbReference type="RefSeq" id="WP_284313417.1">
    <property type="nucleotide sequence ID" value="NZ_BSPC01000028.1"/>
</dbReference>
<dbReference type="InterPro" id="IPR036388">
    <property type="entry name" value="WH-like_DNA-bd_sf"/>
</dbReference>
<evidence type="ECO:0000256" key="3">
    <source>
        <dbReference type="ARBA" id="ARBA00023125"/>
    </source>
</evidence>
<accession>A0ABQ6CQ22</accession>
<dbReference type="PANTHER" id="PTHR30537:SF21">
    <property type="entry name" value="HTH-TYPE TRANSCRIPTIONAL REGULATOR SINR-RELATED"/>
    <property type="match status" value="1"/>
</dbReference>
<dbReference type="SUPFAM" id="SSF53850">
    <property type="entry name" value="Periplasmic binding protein-like II"/>
    <property type="match status" value="1"/>
</dbReference>
<dbReference type="SUPFAM" id="SSF46785">
    <property type="entry name" value="Winged helix' DNA-binding domain"/>
    <property type="match status" value="1"/>
</dbReference>
<evidence type="ECO:0000259" key="5">
    <source>
        <dbReference type="PROSITE" id="PS50931"/>
    </source>
</evidence>
<name>A0ABQ6CQ22_9HYPH</name>
<comment type="caution">
    <text evidence="6">The sequence shown here is derived from an EMBL/GenBank/DDBJ whole genome shotgun (WGS) entry which is preliminary data.</text>
</comment>
<dbReference type="Proteomes" id="UP001156882">
    <property type="component" value="Unassembled WGS sequence"/>
</dbReference>
<dbReference type="InterPro" id="IPR058163">
    <property type="entry name" value="LysR-type_TF_proteobact-type"/>
</dbReference>
<dbReference type="Pfam" id="PF00126">
    <property type="entry name" value="HTH_1"/>
    <property type="match status" value="1"/>
</dbReference>
<keyword evidence="3" id="KW-0238">DNA-binding</keyword>
<dbReference type="Gene3D" id="1.10.10.10">
    <property type="entry name" value="Winged helix-like DNA-binding domain superfamily/Winged helix DNA-binding domain"/>
    <property type="match status" value="1"/>
</dbReference>
<evidence type="ECO:0000256" key="1">
    <source>
        <dbReference type="ARBA" id="ARBA00009437"/>
    </source>
</evidence>
<protein>
    <submittedName>
        <fullName evidence="6">LysR family transcriptional regulator</fullName>
    </submittedName>
</protein>
<dbReference type="PRINTS" id="PR00039">
    <property type="entry name" value="HTHLYSR"/>
</dbReference>
<evidence type="ECO:0000256" key="2">
    <source>
        <dbReference type="ARBA" id="ARBA00023015"/>
    </source>
</evidence>
<reference evidence="7" key="1">
    <citation type="journal article" date="2019" name="Int. J. Syst. Evol. Microbiol.">
        <title>The Global Catalogue of Microorganisms (GCM) 10K type strain sequencing project: providing services to taxonomists for standard genome sequencing and annotation.</title>
        <authorList>
            <consortium name="The Broad Institute Genomics Platform"/>
            <consortium name="The Broad Institute Genome Sequencing Center for Infectious Disease"/>
            <person name="Wu L."/>
            <person name="Ma J."/>
        </authorList>
    </citation>
    <scope>NUCLEOTIDE SEQUENCE [LARGE SCALE GENOMIC DNA]</scope>
    <source>
        <strain evidence="7">NBRC 101365</strain>
    </source>
</reference>
<comment type="similarity">
    <text evidence="1">Belongs to the LysR transcriptional regulatory family.</text>
</comment>
<dbReference type="EMBL" id="BSPC01000028">
    <property type="protein sequence ID" value="GLS20322.1"/>
    <property type="molecule type" value="Genomic_DNA"/>
</dbReference>
<dbReference type="PROSITE" id="PS50931">
    <property type="entry name" value="HTH_LYSR"/>
    <property type="match status" value="1"/>
</dbReference>
<keyword evidence="7" id="KW-1185">Reference proteome</keyword>
<dbReference type="InterPro" id="IPR000847">
    <property type="entry name" value="LysR_HTH_N"/>
</dbReference>
<evidence type="ECO:0000313" key="6">
    <source>
        <dbReference type="EMBL" id="GLS20322.1"/>
    </source>
</evidence>
<feature type="domain" description="HTH lysR-type" evidence="5">
    <location>
        <begin position="14"/>
        <end position="60"/>
    </location>
</feature>
<proteinExistence type="inferred from homology"/>
<dbReference type="Pfam" id="PF03466">
    <property type="entry name" value="LysR_substrate"/>
    <property type="match status" value="1"/>
</dbReference>
<dbReference type="InterPro" id="IPR036390">
    <property type="entry name" value="WH_DNA-bd_sf"/>
</dbReference>
<keyword evidence="2" id="KW-0805">Transcription regulation</keyword>
<sequence length="313" mass="34226">MIKDNFALRLYTRVARLGSFSAAARECGLSQSQASRIVADLETELGVRLLSRTTRAVVPTEAGGEFLARIEPIMAALDEAEHSIRENGELRGLLRMSMPTSFGIRDVIPRLASFAERHPHLHIQLQLGDRRQDLVRDAVDVAIRLGRLPDSTATAKLIATIPRVIVASPDYLARHGAPETPDDLLRHRIVGGTAAAVPTAWRFERNGEEAAIRLEPHFSTDENEGAIAAVVAGFGITSTSGWACRRELEAGALVRLLPEWTLAGIPVHAYFPMGRATRAAARTAIDHLVAVFRQDLSSEPMWPLTTKAKRVQA</sequence>
<organism evidence="6 7">
    <name type="scientific">Labrys miyagiensis</name>
    <dbReference type="NCBI Taxonomy" id="346912"/>
    <lineage>
        <taxon>Bacteria</taxon>
        <taxon>Pseudomonadati</taxon>
        <taxon>Pseudomonadota</taxon>
        <taxon>Alphaproteobacteria</taxon>
        <taxon>Hyphomicrobiales</taxon>
        <taxon>Xanthobacteraceae</taxon>
        <taxon>Labrys</taxon>
    </lineage>
</organism>
<keyword evidence="4" id="KW-0804">Transcription</keyword>
<dbReference type="Gene3D" id="3.40.190.290">
    <property type="match status" value="1"/>
</dbReference>
<dbReference type="PANTHER" id="PTHR30537">
    <property type="entry name" value="HTH-TYPE TRANSCRIPTIONAL REGULATOR"/>
    <property type="match status" value="1"/>
</dbReference>
<evidence type="ECO:0000256" key="4">
    <source>
        <dbReference type="ARBA" id="ARBA00023163"/>
    </source>
</evidence>
<gene>
    <name evidence="6" type="ORF">GCM10007874_33390</name>
</gene>
<dbReference type="CDD" id="cd08422">
    <property type="entry name" value="PBP2_CrgA_like"/>
    <property type="match status" value="1"/>
</dbReference>